<gene>
    <name evidence="1" type="ORF">MANES_15G074001v8</name>
</gene>
<accession>A0ACB7GC17</accession>
<organism evidence="1 2">
    <name type="scientific">Manihot esculenta</name>
    <name type="common">Cassava</name>
    <name type="synonym">Jatropha manihot</name>
    <dbReference type="NCBI Taxonomy" id="3983"/>
    <lineage>
        <taxon>Eukaryota</taxon>
        <taxon>Viridiplantae</taxon>
        <taxon>Streptophyta</taxon>
        <taxon>Embryophyta</taxon>
        <taxon>Tracheophyta</taxon>
        <taxon>Spermatophyta</taxon>
        <taxon>Magnoliopsida</taxon>
        <taxon>eudicotyledons</taxon>
        <taxon>Gunneridae</taxon>
        <taxon>Pentapetalae</taxon>
        <taxon>rosids</taxon>
        <taxon>fabids</taxon>
        <taxon>Malpighiales</taxon>
        <taxon>Euphorbiaceae</taxon>
        <taxon>Crotonoideae</taxon>
        <taxon>Manihoteae</taxon>
        <taxon>Manihot</taxon>
    </lineage>
</organism>
<proteinExistence type="predicted"/>
<protein>
    <submittedName>
        <fullName evidence="1">Uncharacterized protein</fullName>
    </submittedName>
</protein>
<reference evidence="2" key="1">
    <citation type="journal article" date="2016" name="Nat. Biotechnol.">
        <title>Sequencing wild and cultivated cassava and related species reveals extensive interspecific hybridization and genetic diversity.</title>
        <authorList>
            <person name="Bredeson J.V."/>
            <person name="Lyons J.B."/>
            <person name="Prochnik S.E."/>
            <person name="Wu G.A."/>
            <person name="Ha C.M."/>
            <person name="Edsinger-Gonzales E."/>
            <person name="Grimwood J."/>
            <person name="Schmutz J."/>
            <person name="Rabbi I.Y."/>
            <person name="Egesi C."/>
            <person name="Nauluvula P."/>
            <person name="Lebot V."/>
            <person name="Ndunguru J."/>
            <person name="Mkamilo G."/>
            <person name="Bart R.S."/>
            <person name="Setter T.L."/>
            <person name="Gleadow R.M."/>
            <person name="Kulakow P."/>
            <person name="Ferguson M.E."/>
            <person name="Rounsley S."/>
            <person name="Rokhsar D.S."/>
        </authorList>
    </citation>
    <scope>NUCLEOTIDE SEQUENCE [LARGE SCALE GENOMIC DNA]</scope>
    <source>
        <strain evidence="2">cv. AM560-2</strain>
    </source>
</reference>
<dbReference type="EMBL" id="CM004401">
    <property type="protein sequence ID" value="KAG8637053.1"/>
    <property type="molecule type" value="Genomic_DNA"/>
</dbReference>
<name>A0ACB7GC17_MANES</name>
<evidence type="ECO:0000313" key="2">
    <source>
        <dbReference type="Proteomes" id="UP000091857"/>
    </source>
</evidence>
<evidence type="ECO:0000313" key="1">
    <source>
        <dbReference type="EMBL" id="KAG8637053.1"/>
    </source>
</evidence>
<sequence>MKLSFSITKSAPKPTPKSSSEIDTVSLTQTNDTVKEYVTEFDPSKTLVNSNRNLIIPPKENEWRPHKRMKNLDLLPTLQSDPEGLRFEGEDDKGISYGLNVRQQSSSDGNKADGDQGIKAHRTAAENLLLEKLKSFKDVPVEGFGACLLAGYDVKVEQYHKRTDKEGLGFVPPASNTTNTSVRDRDSLNERKIGRDRDDQNDDFFGKYVRVIAGGRDIMGLKGRISKRLDDGRVVLKLSGSDKELKLHISDIADLGSKEEERCLMKLKALQIESKTVRRDTGQEKDERKRWLRNHIRVGIISKDLKGGRFYLKKGEVVDVIGPHVCDITMGETKELVEGVDEDLLETALPRRGGPVVVLYGKRRGMYGNLVERDLDQETGVAQDADTHELLCQT</sequence>
<comment type="caution">
    <text evidence="1">The sequence shown here is derived from an EMBL/GenBank/DDBJ whole genome shotgun (WGS) entry which is preliminary data.</text>
</comment>
<dbReference type="Proteomes" id="UP000091857">
    <property type="component" value="Chromosome 15"/>
</dbReference>
<keyword evidence="2" id="KW-1185">Reference proteome</keyword>